<name>A0AAE9YS13_9GAMM</name>
<sequence length="63" mass="6750">MKHAKLTSTQADSFKVNKGFIELSSLELLNDMVGGLIDSQSSLSQLHRGNKTSAGKVCLAETI</sequence>
<dbReference type="AlphaFoldDB" id="A0AAE9YS13"/>
<proteinExistence type="predicted"/>
<dbReference type="EMBL" id="CP059735">
    <property type="protein sequence ID" value="WDD99388.1"/>
    <property type="molecule type" value="Genomic_DNA"/>
</dbReference>
<gene>
    <name evidence="1" type="ORF">SG35_001480</name>
</gene>
<keyword evidence="2" id="KW-1185">Reference proteome</keyword>
<organism evidence="1 2">
    <name type="scientific">Thalassomonas actiniarum</name>
    <dbReference type="NCBI Taxonomy" id="485447"/>
    <lineage>
        <taxon>Bacteria</taxon>
        <taxon>Pseudomonadati</taxon>
        <taxon>Pseudomonadota</taxon>
        <taxon>Gammaproteobacteria</taxon>
        <taxon>Alteromonadales</taxon>
        <taxon>Colwelliaceae</taxon>
        <taxon>Thalassomonas</taxon>
    </lineage>
</organism>
<dbReference type="RefSeq" id="WP_044834020.1">
    <property type="nucleotide sequence ID" value="NZ_CP059735.1"/>
</dbReference>
<reference evidence="1 2" key="2">
    <citation type="journal article" date="2022" name="Mar. Drugs">
        <title>Bioassay-Guided Fractionation Leads to the Detection of Cholic Acid Generated by the Rare Thalassomonas sp.</title>
        <authorList>
            <person name="Pheiffer F."/>
            <person name="Schneider Y.K."/>
            <person name="Hansen E.H."/>
            <person name="Andersen J.H."/>
            <person name="Isaksson J."/>
            <person name="Busche T."/>
            <person name="R C."/>
            <person name="Kalinowski J."/>
            <person name="Zyl L.V."/>
            <person name="Trindade M."/>
        </authorList>
    </citation>
    <scope>NUCLEOTIDE SEQUENCE [LARGE SCALE GENOMIC DNA]</scope>
    <source>
        <strain evidence="1 2">A5K-106</strain>
    </source>
</reference>
<evidence type="ECO:0000313" key="1">
    <source>
        <dbReference type="EMBL" id="WDD99388.1"/>
    </source>
</evidence>
<evidence type="ECO:0000313" key="2">
    <source>
        <dbReference type="Proteomes" id="UP000032568"/>
    </source>
</evidence>
<accession>A0AAE9YS13</accession>
<protein>
    <submittedName>
        <fullName evidence="1">Uncharacterized protein</fullName>
    </submittedName>
</protein>
<reference evidence="1 2" key="1">
    <citation type="journal article" date="2015" name="Genome Announc.">
        <title>Draft Genome Sequences of Marine Isolates of Thalassomonas viridans and Thalassomonas actiniarum.</title>
        <authorList>
            <person name="Olonade I."/>
            <person name="van Zyl L.J."/>
            <person name="Trindade M."/>
        </authorList>
    </citation>
    <scope>NUCLEOTIDE SEQUENCE [LARGE SCALE GENOMIC DNA]</scope>
    <source>
        <strain evidence="1 2">A5K-106</strain>
    </source>
</reference>
<dbReference type="Proteomes" id="UP000032568">
    <property type="component" value="Chromosome"/>
</dbReference>
<dbReference type="KEGG" id="tact:SG35_001480"/>